<dbReference type="Proteomes" id="UP000887575">
    <property type="component" value="Unassembled WGS sequence"/>
</dbReference>
<dbReference type="PANTHER" id="PTHR34493">
    <property type="entry name" value="PROTEIN CBG13422-RELATED"/>
    <property type="match status" value="1"/>
</dbReference>
<evidence type="ECO:0000313" key="3">
    <source>
        <dbReference type="Proteomes" id="UP000887575"/>
    </source>
</evidence>
<feature type="domain" description="DUF7808" evidence="2">
    <location>
        <begin position="18"/>
        <end position="153"/>
    </location>
</feature>
<dbReference type="InterPro" id="IPR056710">
    <property type="entry name" value="DUF7808"/>
</dbReference>
<organism evidence="3 4">
    <name type="scientific">Mesorhabditis belari</name>
    <dbReference type="NCBI Taxonomy" id="2138241"/>
    <lineage>
        <taxon>Eukaryota</taxon>
        <taxon>Metazoa</taxon>
        <taxon>Ecdysozoa</taxon>
        <taxon>Nematoda</taxon>
        <taxon>Chromadorea</taxon>
        <taxon>Rhabditida</taxon>
        <taxon>Rhabditina</taxon>
        <taxon>Rhabditomorpha</taxon>
        <taxon>Rhabditoidea</taxon>
        <taxon>Rhabditidae</taxon>
        <taxon>Mesorhabditinae</taxon>
        <taxon>Mesorhabditis</taxon>
    </lineage>
</organism>
<dbReference type="AlphaFoldDB" id="A0AAF3J2Q3"/>
<protein>
    <recommendedName>
        <fullName evidence="2">DUF7808 domain-containing protein</fullName>
    </recommendedName>
</protein>
<feature type="chain" id="PRO_5042029982" description="DUF7808 domain-containing protein" evidence="1">
    <location>
        <begin position="18"/>
        <end position="165"/>
    </location>
</feature>
<accession>A0AAF3J2Q3</accession>
<dbReference type="WBParaSite" id="MBELARI_LOCUS12504">
    <property type="protein sequence ID" value="MBELARI_LOCUS12504"/>
    <property type="gene ID" value="MBELARI_LOCUS12504"/>
</dbReference>
<keyword evidence="1" id="KW-0732">Signal</keyword>
<evidence type="ECO:0000313" key="4">
    <source>
        <dbReference type="WBParaSite" id="MBELARI_LOCUS12504"/>
    </source>
</evidence>
<sequence length="165" mass="18974">MLKIFLLLIATTTLVTTFHQYRDVICKTKDGRNRGGAEKAKCSISLKSEEFDRGRSARVGDGCYVERLGRGKETREICDLVCPKAHTVFVAHIDIGHRACFNYYNYELIQQKDEWFLMRSGECANSTITFRIGCKFDSPFNETYANDEAVFAHLRARRSRGLRLF</sequence>
<name>A0AAF3J2Q3_9BILA</name>
<evidence type="ECO:0000259" key="2">
    <source>
        <dbReference type="Pfam" id="PF25096"/>
    </source>
</evidence>
<proteinExistence type="predicted"/>
<evidence type="ECO:0000256" key="1">
    <source>
        <dbReference type="SAM" id="SignalP"/>
    </source>
</evidence>
<feature type="signal peptide" evidence="1">
    <location>
        <begin position="1"/>
        <end position="17"/>
    </location>
</feature>
<dbReference type="Pfam" id="PF25096">
    <property type="entry name" value="DUF7808"/>
    <property type="match status" value="1"/>
</dbReference>
<dbReference type="PANTHER" id="PTHR34493:SF4">
    <property type="entry name" value="PROTEIN CBG13422"/>
    <property type="match status" value="1"/>
</dbReference>
<keyword evidence="3" id="KW-1185">Reference proteome</keyword>
<reference evidence="4" key="1">
    <citation type="submission" date="2024-02" db="UniProtKB">
        <authorList>
            <consortium name="WormBaseParasite"/>
        </authorList>
    </citation>
    <scope>IDENTIFICATION</scope>
</reference>